<accession>A0A1Y5F8H2</accession>
<dbReference type="InterPro" id="IPR011990">
    <property type="entry name" value="TPR-like_helical_dom_sf"/>
</dbReference>
<dbReference type="SUPFAM" id="SSF48452">
    <property type="entry name" value="TPR-like"/>
    <property type="match status" value="1"/>
</dbReference>
<proteinExistence type="predicted"/>
<dbReference type="EMBL" id="MAAO01000006">
    <property type="protein sequence ID" value="OUR97198.1"/>
    <property type="molecule type" value="Genomic_DNA"/>
</dbReference>
<reference evidence="2" key="1">
    <citation type="journal article" date="2017" name="Proc. Natl. Acad. Sci. U.S.A.">
        <title>Simulation of Deepwater Horizon oil plume reveals substrate specialization within a complex community of hydrocarbon-degraders.</title>
        <authorList>
            <person name="Hu P."/>
            <person name="Dubinsky E.A."/>
            <person name="Probst A.J."/>
            <person name="Wang J."/>
            <person name="Sieber C.M.K."/>
            <person name="Tom L.M."/>
            <person name="Gardinali P."/>
            <person name="Banfield J.F."/>
            <person name="Atlas R.M."/>
            <person name="Andersen G.L."/>
        </authorList>
    </citation>
    <scope>NUCLEOTIDE SEQUENCE [LARGE SCALE GENOMIC DNA]</scope>
</reference>
<gene>
    <name evidence="1" type="ORF">A9Q84_12795</name>
</gene>
<organism evidence="1 2">
    <name type="scientific">Halobacteriovorax marinus</name>
    <dbReference type="NCBI Taxonomy" id="97084"/>
    <lineage>
        <taxon>Bacteria</taxon>
        <taxon>Pseudomonadati</taxon>
        <taxon>Bdellovibrionota</taxon>
        <taxon>Bacteriovoracia</taxon>
        <taxon>Bacteriovoracales</taxon>
        <taxon>Halobacteriovoraceae</taxon>
        <taxon>Halobacteriovorax</taxon>
    </lineage>
</organism>
<comment type="caution">
    <text evidence="1">The sequence shown here is derived from an EMBL/GenBank/DDBJ whole genome shotgun (WGS) entry which is preliminary data.</text>
</comment>
<evidence type="ECO:0000313" key="1">
    <source>
        <dbReference type="EMBL" id="OUR97198.1"/>
    </source>
</evidence>
<sequence length="375" mass="42978">MIKKISILFLLLLLGTGTFVYLKFKTTPTTIYPYPFVVAASKVADRVKIQESDILIIGDRLGSSLNKYLPGINESISKNLRNPLKIYNWSAEGEGLHRTLKKLKSLKKIPSMVLYFGGSEEFLEERFLTRDRQIFEANFKIFKDDRYSSILMSFPWTSKFLYKAPSKYFYLKKEIKAFKKASSSKVSQLRAEYIYKYYQLQLEELSSFMREKGSTLVFVTAPINLEVAPRIVCDNSITNTIMIEQNDIDKLLKKGQSKEALARLKMLAGQSFGNATTYFQLGRAYLLQGNIKEAKKNLLLASAFDCGNWRGNPIFNKILKNHATKNDISLVDFAIIVESGLARNITFVDDIFPQSIYYDKLKAELILVIKQIFKI</sequence>
<evidence type="ECO:0000313" key="2">
    <source>
        <dbReference type="Proteomes" id="UP000196531"/>
    </source>
</evidence>
<protein>
    <recommendedName>
        <fullName evidence="3">Tetratricopeptide repeat protein</fullName>
    </recommendedName>
</protein>
<dbReference type="AlphaFoldDB" id="A0A1Y5F8H2"/>
<evidence type="ECO:0008006" key="3">
    <source>
        <dbReference type="Google" id="ProtNLM"/>
    </source>
</evidence>
<dbReference type="Proteomes" id="UP000196531">
    <property type="component" value="Unassembled WGS sequence"/>
</dbReference>
<name>A0A1Y5F8H2_9BACT</name>
<dbReference type="Gene3D" id="1.25.40.10">
    <property type="entry name" value="Tetratricopeptide repeat domain"/>
    <property type="match status" value="1"/>
</dbReference>